<dbReference type="GO" id="GO:0005524">
    <property type="term" value="F:ATP binding"/>
    <property type="evidence" value="ECO:0007669"/>
    <property type="project" value="UniProtKB-UniRule"/>
</dbReference>
<reference evidence="14 15" key="1">
    <citation type="journal article" date="2016" name="Sci. Rep.">
        <title>Peltaster fructicola genome reveals evolution from an invasive phytopathogen to an ectophytic parasite.</title>
        <authorList>
            <person name="Xu C."/>
            <person name="Chen H."/>
            <person name="Gleason M.L."/>
            <person name="Xu J.R."/>
            <person name="Liu H."/>
            <person name="Zhang R."/>
            <person name="Sun G."/>
        </authorList>
    </citation>
    <scope>NUCLEOTIDE SEQUENCE [LARGE SCALE GENOMIC DNA]</scope>
    <source>
        <strain evidence="14 15">LNHT1506</strain>
    </source>
</reference>
<comment type="subcellular location">
    <subcellularLocation>
        <location evidence="2 9">Nucleus</location>
    </subcellularLocation>
</comment>
<keyword evidence="15" id="KW-1185">Reference proteome</keyword>
<keyword evidence="5 9" id="KW-0507">mRNA processing</keyword>
<comment type="subunit">
    <text evidence="9">Component of a pre-mRNA cleavage factor complex. Interacts directly with PCF11.</text>
</comment>
<keyword evidence="6 9" id="KW-0547">Nucleotide-binding</keyword>
<dbReference type="InterPro" id="IPR027417">
    <property type="entry name" value="P-loop_NTPase"/>
</dbReference>
<evidence type="ECO:0000256" key="5">
    <source>
        <dbReference type="ARBA" id="ARBA00022664"/>
    </source>
</evidence>
<dbReference type="InterPro" id="IPR032324">
    <property type="entry name" value="Clp1_N"/>
</dbReference>
<dbReference type="SUPFAM" id="SSF52540">
    <property type="entry name" value="P-loop containing nucleoside triphosphate hydrolases"/>
    <property type="match status" value="1"/>
</dbReference>
<dbReference type="PANTHER" id="PTHR12755:SF6">
    <property type="entry name" value="POLYRIBONUCLEOTIDE 5'-HYDROXYL-KINASE CLP1"/>
    <property type="match status" value="1"/>
</dbReference>
<evidence type="ECO:0000256" key="7">
    <source>
        <dbReference type="ARBA" id="ARBA00022840"/>
    </source>
</evidence>
<dbReference type="OrthoDB" id="258143at2759"/>
<keyword evidence="7 9" id="KW-0067">ATP-binding</keyword>
<evidence type="ECO:0000256" key="1">
    <source>
        <dbReference type="ARBA" id="ARBA00003798"/>
    </source>
</evidence>
<evidence type="ECO:0000256" key="3">
    <source>
        <dbReference type="ARBA" id="ARBA00018706"/>
    </source>
</evidence>
<dbReference type="EMBL" id="CP051141">
    <property type="protein sequence ID" value="QIW98790.1"/>
    <property type="molecule type" value="Genomic_DNA"/>
</dbReference>
<keyword evidence="8 9" id="KW-0539">Nucleus</keyword>
<feature type="compositionally biased region" description="Low complexity" evidence="10">
    <location>
        <begin position="14"/>
        <end position="24"/>
    </location>
</feature>
<dbReference type="InterPro" id="IPR028606">
    <property type="entry name" value="Clp1"/>
</dbReference>
<evidence type="ECO:0000256" key="6">
    <source>
        <dbReference type="ARBA" id="ARBA00022741"/>
    </source>
</evidence>
<dbReference type="InterPro" id="IPR038239">
    <property type="entry name" value="Clp1_N_sf"/>
</dbReference>
<evidence type="ECO:0000256" key="9">
    <source>
        <dbReference type="HAMAP-Rule" id="MF_03035"/>
    </source>
</evidence>
<dbReference type="Pfam" id="PF06807">
    <property type="entry name" value="Clp1"/>
    <property type="match status" value="1"/>
</dbReference>
<feature type="binding site" evidence="9">
    <location>
        <position position="41"/>
    </location>
    <ligand>
        <name>ATP</name>
        <dbReference type="ChEBI" id="CHEBI:30616"/>
    </ligand>
</feature>
<name>A0A6H0XVV3_9PEZI</name>
<feature type="binding site" evidence="9">
    <location>
        <begin position="142"/>
        <end position="147"/>
    </location>
    <ligand>
        <name>ATP</name>
        <dbReference type="ChEBI" id="CHEBI:30616"/>
    </ligand>
</feature>
<feature type="region of interest" description="Disordered" evidence="10">
    <location>
        <begin position="14"/>
        <end position="36"/>
    </location>
</feature>
<feature type="domain" description="Clp1 C-terminal" evidence="11">
    <location>
        <begin position="344"/>
        <end position="460"/>
    </location>
</feature>
<feature type="domain" description="Clp1 P-loop" evidence="13">
    <location>
        <begin position="139"/>
        <end position="337"/>
    </location>
</feature>
<dbReference type="FunFam" id="2.60.120.1030:FF:000001">
    <property type="entry name" value="Protein CLP1 homolog 5"/>
    <property type="match status" value="1"/>
</dbReference>
<dbReference type="InterPro" id="IPR045116">
    <property type="entry name" value="Clp1/Grc3"/>
</dbReference>
<evidence type="ECO:0000256" key="8">
    <source>
        <dbReference type="ARBA" id="ARBA00023242"/>
    </source>
</evidence>
<feature type="binding site" evidence="9">
    <location>
        <position position="80"/>
    </location>
    <ligand>
        <name>ATP</name>
        <dbReference type="ChEBI" id="CHEBI:30616"/>
    </ligand>
</feature>
<dbReference type="GO" id="GO:0051731">
    <property type="term" value="F:polynucleotide 5'-hydroxyl-kinase activity"/>
    <property type="evidence" value="ECO:0007669"/>
    <property type="project" value="InterPro"/>
</dbReference>
<dbReference type="InterPro" id="IPR032319">
    <property type="entry name" value="CLP1_P"/>
</dbReference>
<comment type="function">
    <text evidence="1">Polynucleotide 5'-kinase involved in rRNA processing.</text>
</comment>
<feature type="domain" description="Clp1 N-terminal" evidence="12">
    <location>
        <begin position="35"/>
        <end position="125"/>
    </location>
</feature>
<dbReference type="Pfam" id="PF16575">
    <property type="entry name" value="CLP1_P"/>
    <property type="match status" value="1"/>
</dbReference>
<dbReference type="Proteomes" id="UP000503462">
    <property type="component" value="Chromosome 3"/>
</dbReference>
<dbReference type="GO" id="GO:0031124">
    <property type="term" value="P:mRNA 3'-end processing"/>
    <property type="evidence" value="ECO:0007669"/>
    <property type="project" value="UniProtKB-UniRule"/>
</dbReference>
<comment type="similarity">
    <text evidence="9">Belongs to the Clp1 family. Clp1 subfamily.</text>
</comment>
<dbReference type="Gene3D" id="3.40.50.300">
    <property type="entry name" value="P-loop containing nucleotide triphosphate hydrolases"/>
    <property type="match status" value="1"/>
</dbReference>
<dbReference type="PANTHER" id="PTHR12755">
    <property type="entry name" value="CLEAVAGE/POLYADENYLATION FACTOR IA SUBUNIT CLP1P"/>
    <property type="match status" value="1"/>
</dbReference>
<evidence type="ECO:0000313" key="14">
    <source>
        <dbReference type="EMBL" id="QIW98790.1"/>
    </source>
</evidence>
<evidence type="ECO:0000256" key="4">
    <source>
        <dbReference type="ARBA" id="ARBA00019824"/>
    </source>
</evidence>
<dbReference type="Pfam" id="PF16573">
    <property type="entry name" value="CLP1_N"/>
    <property type="match status" value="1"/>
</dbReference>
<dbReference type="Gene3D" id="2.60.120.1030">
    <property type="entry name" value="Clp1, DNA binding domain"/>
    <property type="match status" value="1"/>
</dbReference>
<evidence type="ECO:0000256" key="10">
    <source>
        <dbReference type="SAM" id="MobiDB-lite"/>
    </source>
</evidence>
<dbReference type="Gene3D" id="2.40.30.330">
    <property type="entry name" value="Pre-mRNA cleavage complex subunit Clp1, C-terminal domain"/>
    <property type="match status" value="1"/>
</dbReference>
<dbReference type="InterPro" id="IPR010655">
    <property type="entry name" value="Clp1_C"/>
</dbReference>
<evidence type="ECO:0000259" key="12">
    <source>
        <dbReference type="Pfam" id="PF16573"/>
    </source>
</evidence>
<evidence type="ECO:0000259" key="13">
    <source>
        <dbReference type="Pfam" id="PF16575"/>
    </source>
</evidence>
<proteinExistence type="inferred from homology"/>
<protein>
    <recommendedName>
        <fullName evidence="4">Polynucleotide 5'-hydroxyl-kinase GRC3</fullName>
    </recommendedName>
    <alternativeName>
        <fullName evidence="3">Polynucleotide 5'-hydroxyl-kinase grc3</fullName>
    </alternativeName>
</protein>
<comment type="function">
    <text evidence="9">Required for endonucleolytic cleavage during polyadenylation-dependent pre-mRNA 3'-end formation.</text>
</comment>
<dbReference type="InterPro" id="IPR038238">
    <property type="entry name" value="Clp1_C_sf"/>
</dbReference>
<evidence type="ECO:0000259" key="11">
    <source>
        <dbReference type="Pfam" id="PF06807"/>
    </source>
</evidence>
<dbReference type="GO" id="GO:0005849">
    <property type="term" value="C:mRNA cleavage factor complex"/>
    <property type="evidence" value="ECO:0007669"/>
    <property type="project" value="UniProtKB-UniRule"/>
</dbReference>
<accession>A0A6H0XVV3</accession>
<feature type="compositionally biased region" description="Polar residues" evidence="10">
    <location>
        <begin position="25"/>
        <end position="36"/>
    </location>
</feature>
<evidence type="ECO:0000313" key="15">
    <source>
        <dbReference type="Proteomes" id="UP000503462"/>
    </source>
</evidence>
<sequence>MAFSIPGLGLPGAATSSFQQSSTADPQSTVARTETLQPRTEWRFEVAFGRSYTIKLTSGTAEHWGTELATDITYTFTGYKGAIFSWQGCTLEVAGTAEAEYVGEDTTYAVEWLNVHGALSDLRTASASGSEAPRVLVVGPDHTGKTSLVRTLAAWAVRLGKAPLVVNLDSRQGMLAPPGSFTAAVVRDSMDVELGFGISPITGPTSLPVKTPLVHSWPFVSTADDQASFKQVTTRMALHVSGRLEADADTKVSGMIVDTPGSLNDPRTSYDQLHHVISELSITHILVVESERLNADLQRRYTSTIPVIKLRKPAGAVERDKAFLRMNRARQIRSYFFGPSNVTLNPHSHSVAFNELHIYRFNTASSATEPSFAPGADDDYEPDPAGGLLEKVVPTAALTASLVAIKFCSGSKSDDNEIRDSTVMGYAYVAEVDDTRKRVRFLAPHPQKWGDRALLLGSFPEAVPDLIV</sequence>
<dbReference type="GO" id="GO:0006388">
    <property type="term" value="P:tRNA splicing, via endonucleolytic cleavage and ligation"/>
    <property type="evidence" value="ECO:0007669"/>
    <property type="project" value="TreeGrafter"/>
</dbReference>
<gene>
    <name evidence="9" type="primary">CLP1</name>
    <name evidence="14" type="ORF">AMS68_004308</name>
</gene>
<organism evidence="14 15">
    <name type="scientific">Peltaster fructicola</name>
    <dbReference type="NCBI Taxonomy" id="286661"/>
    <lineage>
        <taxon>Eukaryota</taxon>
        <taxon>Fungi</taxon>
        <taxon>Dikarya</taxon>
        <taxon>Ascomycota</taxon>
        <taxon>Pezizomycotina</taxon>
        <taxon>Dothideomycetes</taxon>
        <taxon>Dothideomycetes incertae sedis</taxon>
        <taxon>Peltaster</taxon>
    </lineage>
</organism>
<dbReference type="HAMAP" id="MF_03035">
    <property type="entry name" value="Clp1"/>
    <property type="match status" value="1"/>
</dbReference>
<dbReference type="AlphaFoldDB" id="A0A6H0XVV3"/>
<evidence type="ECO:0000256" key="2">
    <source>
        <dbReference type="ARBA" id="ARBA00004123"/>
    </source>
</evidence>